<name>A0A1G2I235_9BACT</name>
<dbReference type="EMBL" id="MHOT01000017">
    <property type="protein sequence ID" value="OGZ68872.1"/>
    <property type="molecule type" value="Genomic_DNA"/>
</dbReference>
<reference evidence="1 2" key="1">
    <citation type="journal article" date="2016" name="Nat. Commun.">
        <title>Thousands of microbial genomes shed light on interconnected biogeochemical processes in an aquifer system.</title>
        <authorList>
            <person name="Anantharaman K."/>
            <person name="Brown C.T."/>
            <person name="Hug L.A."/>
            <person name="Sharon I."/>
            <person name="Castelle C.J."/>
            <person name="Probst A.J."/>
            <person name="Thomas B.C."/>
            <person name="Singh A."/>
            <person name="Wilkins M.J."/>
            <person name="Karaoz U."/>
            <person name="Brodie E.L."/>
            <person name="Williams K.H."/>
            <person name="Hubbard S.S."/>
            <person name="Banfield J.F."/>
        </authorList>
    </citation>
    <scope>NUCLEOTIDE SEQUENCE [LARGE SCALE GENOMIC DNA]</scope>
</reference>
<evidence type="ECO:0000313" key="1">
    <source>
        <dbReference type="EMBL" id="OGZ68872.1"/>
    </source>
</evidence>
<sequence>MKLSIKEKDDLKKFMKARKYLVWYVKNPEDLPLESIVEHTLNYGNWDDVQTLIKIAGIKRVAEIFRKQTTGSRLNYGPKIVNYFNLYFNKYAQ</sequence>
<comment type="caution">
    <text evidence="1">The sequence shown here is derived from an EMBL/GenBank/DDBJ whole genome shotgun (WGS) entry which is preliminary data.</text>
</comment>
<dbReference type="Proteomes" id="UP000178820">
    <property type="component" value="Unassembled WGS sequence"/>
</dbReference>
<gene>
    <name evidence="1" type="ORF">A3D44_04285</name>
</gene>
<organism evidence="1 2">
    <name type="scientific">Candidatus Staskawiczbacteria bacterium RIFCSPHIGHO2_02_FULL_42_22</name>
    <dbReference type="NCBI Taxonomy" id="1802207"/>
    <lineage>
        <taxon>Bacteria</taxon>
        <taxon>Candidatus Staskawicziibacteriota</taxon>
    </lineage>
</organism>
<accession>A0A1G2I235</accession>
<dbReference type="STRING" id="1802207.A3D44_04285"/>
<evidence type="ECO:0000313" key="2">
    <source>
        <dbReference type="Proteomes" id="UP000178820"/>
    </source>
</evidence>
<dbReference type="AlphaFoldDB" id="A0A1G2I235"/>
<proteinExistence type="predicted"/>
<protein>
    <submittedName>
        <fullName evidence="1">Uncharacterized protein</fullName>
    </submittedName>
</protein>